<dbReference type="Gene3D" id="3.40.190.10">
    <property type="entry name" value="Periplasmic binding protein-like II"/>
    <property type="match status" value="2"/>
</dbReference>
<accession>A0ABT9TXZ8</accession>
<evidence type="ECO:0000313" key="3">
    <source>
        <dbReference type="EMBL" id="MDQ0112243.1"/>
    </source>
</evidence>
<name>A0ABT9TXZ8_PAEHA</name>
<organism evidence="3 4">
    <name type="scientific">Paenibacillus harenae</name>
    <dbReference type="NCBI Taxonomy" id="306543"/>
    <lineage>
        <taxon>Bacteria</taxon>
        <taxon>Bacillati</taxon>
        <taxon>Bacillota</taxon>
        <taxon>Bacilli</taxon>
        <taxon>Bacillales</taxon>
        <taxon>Paenibacillaceae</taxon>
        <taxon>Paenibacillus</taxon>
    </lineage>
</organism>
<evidence type="ECO:0000313" key="4">
    <source>
        <dbReference type="Proteomes" id="UP001229346"/>
    </source>
</evidence>
<comment type="caution">
    <text evidence="3">The sequence shown here is derived from an EMBL/GenBank/DDBJ whole genome shotgun (WGS) entry which is preliminary data.</text>
</comment>
<proteinExistence type="predicted"/>
<protein>
    <submittedName>
        <fullName evidence="3">Aldouronate transport system substrate-binding protein</fullName>
    </submittedName>
</protein>
<reference evidence="3 4" key="1">
    <citation type="submission" date="2023-07" db="EMBL/GenBank/DDBJ databases">
        <title>Sorghum-associated microbial communities from plants grown in Nebraska, USA.</title>
        <authorList>
            <person name="Schachtman D."/>
        </authorList>
    </citation>
    <scope>NUCLEOTIDE SEQUENCE [LARGE SCALE GENOMIC DNA]</scope>
    <source>
        <strain evidence="3 4">CC482</strain>
    </source>
</reference>
<sequence>MKKIRKRLFGGLSLILAGSLVLSACSGNSNNPGNEQTNSTGTQTPEVTGEALPAFGEQPLEFSYYMNYDWASPSGYGTNDAVTKWLKEEKKMNWTEIGSNGNAKQKFGTMVASDTLPDVIALDPNTPEFENLVKNKKIVPLDAYYDKYPNLKDLIDPDTMEMMRASDGHVYGMPSWFGSSRNENQMASFGWIVNRKIYAELGKPKLETFDDLYAYLKLVKDKYPDIIPMQDPSEMMIYGGYGDLRWSDSLKEVPVYVNFKTKAIESIFTDPAFKKMKEMTNKLYQEGLVSQDFLTQSGEQATEKLNSGRIAVQTANSITSIGRAANNILQAKDPAAGYDFIPYLYADGVDPAAVAPIGFGKLGWNQTVITTSAKEPERIFQFFDWWASAEGQRVSTYGPPGILWDTFDENGAPIDNEKSKTMTMEEKANLKLGWNPLGSWQFHKIGAARVKQNPEKAEWDVVASLFYGKFVKTNNDQFNGIMNIDSKSKLGIDFARMKQIVKDYDAKLVFARDQAEFDSVFKQYEDALNASGYMDLIAHETEVWKKNREKMGL</sequence>
<dbReference type="PANTHER" id="PTHR43649:SF17">
    <property type="entry name" value="ABC TRANSPORTER SOLUTE BINDING PROTEIN-SUGAR TRANSPORT"/>
    <property type="match status" value="1"/>
</dbReference>
<dbReference type="InterPro" id="IPR050490">
    <property type="entry name" value="Bact_solute-bd_prot1"/>
</dbReference>
<feature type="region of interest" description="Disordered" evidence="1">
    <location>
        <begin position="28"/>
        <end position="47"/>
    </location>
</feature>
<dbReference type="EMBL" id="JAUSSU010000003">
    <property type="protein sequence ID" value="MDQ0112243.1"/>
    <property type="molecule type" value="Genomic_DNA"/>
</dbReference>
<keyword evidence="2" id="KW-0732">Signal</keyword>
<feature type="chain" id="PRO_5046706343" evidence="2">
    <location>
        <begin position="25"/>
        <end position="553"/>
    </location>
</feature>
<dbReference type="SUPFAM" id="SSF53850">
    <property type="entry name" value="Periplasmic binding protein-like II"/>
    <property type="match status" value="1"/>
</dbReference>
<feature type="signal peptide" evidence="2">
    <location>
        <begin position="1"/>
        <end position="24"/>
    </location>
</feature>
<dbReference type="Pfam" id="PF01547">
    <property type="entry name" value="SBP_bac_1"/>
    <property type="match status" value="1"/>
</dbReference>
<dbReference type="PANTHER" id="PTHR43649">
    <property type="entry name" value="ARABINOSE-BINDING PROTEIN-RELATED"/>
    <property type="match status" value="1"/>
</dbReference>
<dbReference type="InterPro" id="IPR006059">
    <property type="entry name" value="SBP"/>
</dbReference>
<evidence type="ECO:0000256" key="1">
    <source>
        <dbReference type="SAM" id="MobiDB-lite"/>
    </source>
</evidence>
<dbReference type="Proteomes" id="UP001229346">
    <property type="component" value="Unassembled WGS sequence"/>
</dbReference>
<feature type="compositionally biased region" description="Polar residues" evidence="1">
    <location>
        <begin position="28"/>
        <end position="46"/>
    </location>
</feature>
<keyword evidence="4" id="KW-1185">Reference proteome</keyword>
<gene>
    <name evidence="3" type="ORF">J2T15_001678</name>
</gene>
<dbReference type="RefSeq" id="WP_307202925.1">
    <property type="nucleotide sequence ID" value="NZ_JAUSSU010000003.1"/>
</dbReference>
<evidence type="ECO:0000256" key="2">
    <source>
        <dbReference type="SAM" id="SignalP"/>
    </source>
</evidence>
<dbReference type="PROSITE" id="PS51257">
    <property type="entry name" value="PROKAR_LIPOPROTEIN"/>
    <property type="match status" value="1"/>
</dbReference>